<keyword evidence="2" id="KW-1185">Reference proteome</keyword>
<evidence type="ECO:0000313" key="1">
    <source>
        <dbReference type="EMBL" id="KAF3443031.1"/>
    </source>
</evidence>
<dbReference type="Proteomes" id="UP000796880">
    <property type="component" value="Unassembled WGS sequence"/>
</dbReference>
<proteinExistence type="predicted"/>
<evidence type="ECO:0000313" key="2">
    <source>
        <dbReference type="Proteomes" id="UP000796880"/>
    </source>
</evidence>
<comment type="caution">
    <text evidence="1">The sequence shown here is derived from an EMBL/GenBank/DDBJ whole genome shotgun (WGS) entry which is preliminary data.</text>
</comment>
<name>A0A8K0ME39_9ROSA</name>
<sequence length="102" mass="12049">MRQRLTIYLQFYQVTTMVAEKWWPNWVSQIHCDQGVFKLNEGWNRVQGILWTIGKCVLWLVLLIGDDGKLLRRYGGVIAKKGGETVKVRGKEREERWGKKKE</sequence>
<dbReference type="AlphaFoldDB" id="A0A8K0ME39"/>
<protein>
    <submittedName>
        <fullName evidence="1">Uncharacterized protein</fullName>
    </submittedName>
</protein>
<accession>A0A8K0ME39</accession>
<organism evidence="1 2">
    <name type="scientific">Rhamnella rubrinervis</name>
    <dbReference type="NCBI Taxonomy" id="2594499"/>
    <lineage>
        <taxon>Eukaryota</taxon>
        <taxon>Viridiplantae</taxon>
        <taxon>Streptophyta</taxon>
        <taxon>Embryophyta</taxon>
        <taxon>Tracheophyta</taxon>
        <taxon>Spermatophyta</taxon>
        <taxon>Magnoliopsida</taxon>
        <taxon>eudicotyledons</taxon>
        <taxon>Gunneridae</taxon>
        <taxon>Pentapetalae</taxon>
        <taxon>rosids</taxon>
        <taxon>fabids</taxon>
        <taxon>Rosales</taxon>
        <taxon>Rhamnaceae</taxon>
        <taxon>rhamnoid group</taxon>
        <taxon>Rhamneae</taxon>
        <taxon>Rhamnella</taxon>
    </lineage>
</organism>
<reference evidence="1" key="1">
    <citation type="submission" date="2020-03" db="EMBL/GenBank/DDBJ databases">
        <title>A high-quality chromosome-level genome assembly of a woody plant with both climbing and erect habits, Rhamnella rubrinervis.</title>
        <authorList>
            <person name="Lu Z."/>
            <person name="Yang Y."/>
            <person name="Zhu X."/>
            <person name="Sun Y."/>
        </authorList>
    </citation>
    <scope>NUCLEOTIDE SEQUENCE</scope>
    <source>
        <strain evidence="1">BYM</strain>
        <tissue evidence="1">Leaf</tissue>
    </source>
</reference>
<dbReference type="EMBL" id="VOIH02000007">
    <property type="protein sequence ID" value="KAF3443031.1"/>
    <property type="molecule type" value="Genomic_DNA"/>
</dbReference>
<gene>
    <name evidence="1" type="ORF">FNV43_RR16952</name>
</gene>